<organism evidence="1 2">
    <name type="scientific">Rhizobium tubonense</name>
    <dbReference type="NCBI Taxonomy" id="484088"/>
    <lineage>
        <taxon>Bacteria</taxon>
        <taxon>Pseudomonadati</taxon>
        <taxon>Pseudomonadota</taxon>
        <taxon>Alphaproteobacteria</taxon>
        <taxon>Hyphomicrobiales</taxon>
        <taxon>Rhizobiaceae</taxon>
        <taxon>Rhizobium/Agrobacterium group</taxon>
        <taxon>Rhizobium</taxon>
    </lineage>
</organism>
<keyword evidence="2" id="KW-1185">Reference proteome</keyword>
<dbReference type="OrthoDB" id="6497321at2"/>
<dbReference type="GO" id="GO:0047661">
    <property type="term" value="F:amino-acid racemase activity"/>
    <property type="evidence" value="ECO:0007669"/>
    <property type="project" value="InterPro"/>
</dbReference>
<reference evidence="1 2" key="1">
    <citation type="journal article" date="2018" name="Sci. Rep.">
        <title>Rhizobium tumorigenes sp. nov., a novel plant tumorigenic bacterium isolated from cane gall tumors on thornless blackberry.</title>
        <authorList>
            <person name="Kuzmanovi N."/>
            <person name="Smalla K."/>
            <person name="Gronow S."/>
            <person name="PuBawska J."/>
        </authorList>
    </citation>
    <scope>NUCLEOTIDE SEQUENCE [LARGE SCALE GENOMIC DNA]</scope>
    <source>
        <strain evidence="1 2">CCBAU 85046</strain>
    </source>
</reference>
<dbReference type="RefSeq" id="WP_111158490.1">
    <property type="nucleotide sequence ID" value="NZ_PCDP01000001.1"/>
</dbReference>
<dbReference type="InterPro" id="IPR015942">
    <property type="entry name" value="Asp/Glu/hydantoin_racemase"/>
</dbReference>
<dbReference type="Proteomes" id="UP000248925">
    <property type="component" value="Unassembled WGS sequence"/>
</dbReference>
<comment type="caution">
    <text evidence="1">The sequence shown here is derived from an EMBL/GenBank/DDBJ whole genome shotgun (WGS) entry which is preliminary data.</text>
</comment>
<protein>
    <submittedName>
        <fullName evidence="1">Asp/Glu racemase</fullName>
    </submittedName>
</protein>
<evidence type="ECO:0000313" key="1">
    <source>
        <dbReference type="EMBL" id="PZM17162.1"/>
    </source>
</evidence>
<name>A0A2W4CY71_9HYPH</name>
<evidence type="ECO:0000313" key="2">
    <source>
        <dbReference type="Proteomes" id="UP000248925"/>
    </source>
</evidence>
<proteinExistence type="predicted"/>
<sequence>MTIACLHTHESNIPAFEEAAERLGLPAGTLRHTVRADLLDAAQIAGGLTAEIEAETRSVLTMLGQDVDGVLLTCSTLGPAAEIAVHEADTPILRADAALAQKAVAGGGSVVVLCTLETTIDPTTALFAEAARTTGATIDVRLIAGAWDLFKANDKAGYFEAIAEATDAAYAEGASVVALGQMSMSGAIPFVKGPRMPLAGQAVALQALVARIPAL</sequence>
<dbReference type="Pfam" id="PF01177">
    <property type="entry name" value="Asp_Glu_race"/>
    <property type="match status" value="1"/>
</dbReference>
<dbReference type="AlphaFoldDB" id="A0A2W4CY71"/>
<dbReference type="EMBL" id="PCDP01000001">
    <property type="protein sequence ID" value="PZM17162.1"/>
    <property type="molecule type" value="Genomic_DNA"/>
</dbReference>
<accession>A0A2W4CY71</accession>
<gene>
    <name evidence="1" type="ORF">CPY51_02750</name>
</gene>